<name>A0A0B2AIR5_9MICC</name>
<protein>
    <submittedName>
        <fullName evidence="2">Uncharacterized protein</fullName>
    </submittedName>
</protein>
<dbReference type="STRING" id="1338436.LK10_10480"/>
<feature type="region of interest" description="Disordered" evidence="1">
    <location>
        <begin position="101"/>
        <end position="150"/>
    </location>
</feature>
<evidence type="ECO:0000313" key="2">
    <source>
        <dbReference type="EMBL" id="KHL03173.1"/>
    </source>
</evidence>
<reference evidence="2 3" key="1">
    <citation type="submission" date="2014-09" db="EMBL/GenBank/DDBJ databases">
        <title>Genome sequence of Sinomonas sp. MUSC 117.</title>
        <authorList>
            <person name="Lee L.-H."/>
        </authorList>
    </citation>
    <scope>NUCLEOTIDE SEQUENCE [LARGE SCALE GENOMIC DNA]</scope>
    <source>
        <strain evidence="2 3">MUSC 117</strain>
    </source>
</reference>
<comment type="caution">
    <text evidence="2">The sequence shown here is derived from an EMBL/GenBank/DDBJ whole genome shotgun (WGS) entry which is preliminary data.</text>
</comment>
<keyword evidence="3" id="KW-1185">Reference proteome</keyword>
<dbReference type="Proteomes" id="UP000030982">
    <property type="component" value="Unassembled WGS sequence"/>
</dbReference>
<sequence>MGSMPISLSVFAVGRYVNRSVIAKSWGRGFVHIKLLGDLPVGSGRLSEARRAAGYLSKYVAKTFTDPQSRDLGRHRYDVAQGFQPVSLHLSGTSAADVLGRPQSSWAPSRTGAGPPRTCRTGPGLRRSGLSGVPDGRSGAAGGVGGRVLP</sequence>
<gene>
    <name evidence="2" type="ORF">LK10_10480</name>
</gene>
<feature type="compositionally biased region" description="Gly residues" evidence="1">
    <location>
        <begin position="139"/>
        <end position="150"/>
    </location>
</feature>
<accession>A0A0B2AIR5</accession>
<dbReference type="AlphaFoldDB" id="A0A0B2AIR5"/>
<proteinExistence type="predicted"/>
<evidence type="ECO:0000256" key="1">
    <source>
        <dbReference type="SAM" id="MobiDB-lite"/>
    </source>
</evidence>
<organism evidence="2 3">
    <name type="scientific">Sinomonas humi</name>
    <dbReference type="NCBI Taxonomy" id="1338436"/>
    <lineage>
        <taxon>Bacteria</taxon>
        <taxon>Bacillati</taxon>
        <taxon>Actinomycetota</taxon>
        <taxon>Actinomycetes</taxon>
        <taxon>Micrococcales</taxon>
        <taxon>Micrococcaceae</taxon>
        <taxon>Sinomonas</taxon>
    </lineage>
</organism>
<dbReference type="EMBL" id="JTDL01000104">
    <property type="protein sequence ID" value="KHL03173.1"/>
    <property type="molecule type" value="Genomic_DNA"/>
</dbReference>
<evidence type="ECO:0000313" key="3">
    <source>
        <dbReference type="Proteomes" id="UP000030982"/>
    </source>
</evidence>